<sequence>MLLRVKNSSFRMWTLISTRKRRNEGDTCSSSTASCVSVMFAQLRAIKFTVKLNVLSYPNNNVCVECIIVRLAFFAEGLVLKKKIFLMPRPEILFDLPAQLGDQQHEVSSPLMPKPSKRKSMLIRRQHSTLSLAPEAPSSTRNEILLSSDSPVQPSPRGTPPGTPTAPSFLHQPATAFVATQSSPTSLPEELLELIREFRVRTERVASSFTGGDTSHIQQLHHSGNDIIRYVTNFLIQKHEEEVRYEQRKLMGWAAATKQGKQEDFANHGIPVDASIIGPFVLTTLHGILESLLHKFKCDRARIFLPDGPHLRSAVTVGGGDVVAPVRADWERVAGTSFRVGIGINVGDTSKAPLQYSCSADDERHGYHVRNILCLPLIANVDDEHPAHDADSKSTHRVLGVLELVNKCKSVVFANGFTEEDEEAASHFAELIASLLTWARPVDLCSNTALEEGAKIQGLVISQRHFGSYLRTLSTAGAHQITRTEASQLIRKQQRKEDAVETILNSRLGINHPFLRAAERLHAKSEVLLYRIACQPKQHSSEPMSYISR</sequence>
<name>A0A0S4J5T8_BODSA</name>
<feature type="compositionally biased region" description="Pro residues" evidence="1">
    <location>
        <begin position="153"/>
        <end position="164"/>
    </location>
</feature>
<protein>
    <recommendedName>
        <fullName evidence="2">GAF domain-containing protein</fullName>
    </recommendedName>
</protein>
<keyword evidence="4" id="KW-1185">Reference proteome</keyword>
<evidence type="ECO:0000259" key="2">
    <source>
        <dbReference type="SMART" id="SM00065"/>
    </source>
</evidence>
<reference evidence="4" key="1">
    <citation type="submission" date="2015-09" db="EMBL/GenBank/DDBJ databases">
        <authorList>
            <consortium name="Pathogen Informatics"/>
        </authorList>
    </citation>
    <scope>NUCLEOTIDE SEQUENCE [LARGE SCALE GENOMIC DNA]</scope>
    <source>
        <strain evidence="4">Lake Konstanz</strain>
    </source>
</reference>
<evidence type="ECO:0000313" key="3">
    <source>
        <dbReference type="EMBL" id="CUG86800.1"/>
    </source>
</evidence>
<organism evidence="3 4">
    <name type="scientific">Bodo saltans</name>
    <name type="common">Flagellated protozoan</name>
    <dbReference type="NCBI Taxonomy" id="75058"/>
    <lineage>
        <taxon>Eukaryota</taxon>
        <taxon>Discoba</taxon>
        <taxon>Euglenozoa</taxon>
        <taxon>Kinetoplastea</taxon>
        <taxon>Metakinetoplastina</taxon>
        <taxon>Eubodonida</taxon>
        <taxon>Bodonidae</taxon>
        <taxon>Bodo</taxon>
    </lineage>
</organism>
<feature type="region of interest" description="Disordered" evidence="1">
    <location>
        <begin position="146"/>
        <end position="169"/>
    </location>
</feature>
<dbReference type="SUPFAM" id="SSF55781">
    <property type="entry name" value="GAF domain-like"/>
    <property type="match status" value="1"/>
</dbReference>
<dbReference type="InterPro" id="IPR003018">
    <property type="entry name" value="GAF"/>
</dbReference>
<feature type="non-terminal residue" evidence="3">
    <location>
        <position position="549"/>
    </location>
</feature>
<dbReference type="Gene3D" id="3.30.450.40">
    <property type="match status" value="1"/>
</dbReference>
<dbReference type="VEuPathDB" id="TriTrypDB:BSAL_94800"/>
<dbReference type="Pfam" id="PF01590">
    <property type="entry name" value="GAF"/>
    <property type="match status" value="1"/>
</dbReference>
<feature type="domain" description="GAF" evidence="2">
    <location>
        <begin position="280"/>
        <end position="446"/>
    </location>
</feature>
<gene>
    <name evidence="3" type="ORF">BSAL_94800</name>
</gene>
<evidence type="ECO:0000256" key="1">
    <source>
        <dbReference type="SAM" id="MobiDB-lite"/>
    </source>
</evidence>
<dbReference type="AlphaFoldDB" id="A0A0S4J5T8"/>
<dbReference type="EMBL" id="CYKH01001391">
    <property type="protein sequence ID" value="CUG86800.1"/>
    <property type="molecule type" value="Genomic_DNA"/>
</dbReference>
<dbReference type="InterPro" id="IPR029016">
    <property type="entry name" value="GAF-like_dom_sf"/>
</dbReference>
<proteinExistence type="predicted"/>
<dbReference type="Proteomes" id="UP000051952">
    <property type="component" value="Unassembled WGS sequence"/>
</dbReference>
<evidence type="ECO:0000313" key="4">
    <source>
        <dbReference type="Proteomes" id="UP000051952"/>
    </source>
</evidence>
<accession>A0A0S4J5T8</accession>
<dbReference type="SMART" id="SM00065">
    <property type="entry name" value="GAF"/>
    <property type="match status" value="1"/>
</dbReference>